<accession>A0A7S0SBF1</accession>
<protein>
    <submittedName>
        <fullName evidence="1">Uncharacterized protein</fullName>
    </submittedName>
</protein>
<dbReference type="PANTHER" id="PTHR34801:SF2">
    <property type="entry name" value="EXPRESSED PROTEIN"/>
    <property type="match status" value="1"/>
</dbReference>
<dbReference type="Pfam" id="PF07386">
    <property type="entry name" value="DUF1499"/>
    <property type="match status" value="1"/>
</dbReference>
<dbReference type="AlphaFoldDB" id="A0A7S0SBF1"/>
<name>A0A7S0SBF1_9CHLO</name>
<dbReference type="PANTHER" id="PTHR34801">
    <property type="entry name" value="EXPRESSED PROTEIN"/>
    <property type="match status" value="1"/>
</dbReference>
<organism evidence="1">
    <name type="scientific">Mantoniella antarctica</name>
    <dbReference type="NCBI Taxonomy" id="81844"/>
    <lineage>
        <taxon>Eukaryota</taxon>
        <taxon>Viridiplantae</taxon>
        <taxon>Chlorophyta</taxon>
        <taxon>Mamiellophyceae</taxon>
        <taxon>Mamiellales</taxon>
        <taxon>Mamiellaceae</taxon>
        <taxon>Mantoniella</taxon>
    </lineage>
</organism>
<dbReference type="InterPro" id="IPR010865">
    <property type="entry name" value="DUF1499"/>
</dbReference>
<dbReference type="EMBL" id="HBFC01008491">
    <property type="protein sequence ID" value="CAD8702184.1"/>
    <property type="molecule type" value="Transcribed_RNA"/>
</dbReference>
<sequence>MATCTSSPRLFSCWKRTAFVGRQPRSAVPARHSQQNKQCFAATGGEPRREKKNTDTAPGGRRDFVLNGSSALVLGSLFDGLVDSNTRPAGLGLKKYGDAITLGLCPPRPNCVSTAEDLNDDKHFIPPWTYNPQEGKGDRGIKNPVSQKRAMEELVDVVNNTDCEGYEVNIVTRLDDYLYVEYKDPKGGSIDDVEFFFSPGNMSRVEYRTAKRVGEKGAEIQRKRIKTLRVALTQKGWKSVGF</sequence>
<reference evidence="1" key="1">
    <citation type="submission" date="2021-01" db="EMBL/GenBank/DDBJ databases">
        <authorList>
            <person name="Corre E."/>
            <person name="Pelletier E."/>
            <person name="Niang G."/>
            <person name="Scheremetjew M."/>
            <person name="Finn R."/>
            <person name="Kale V."/>
            <person name="Holt S."/>
            <person name="Cochrane G."/>
            <person name="Meng A."/>
            <person name="Brown T."/>
            <person name="Cohen L."/>
        </authorList>
    </citation>
    <scope>NUCLEOTIDE SEQUENCE</scope>
    <source>
        <strain evidence="1">SL-175</strain>
    </source>
</reference>
<proteinExistence type="predicted"/>
<gene>
    <name evidence="1" type="ORF">MANT1106_LOCUS4866</name>
</gene>
<evidence type="ECO:0000313" key="1">
    <source>
        <dbReference type="EMBL" id="CAD8702184.1"/>
    </source>
</evidence>